<dbReference type="PANTHER" id="PTHR46221">
    <property type="entry name" value="FERM AND PDZ DOMAIN-CONTAINING PROTEIN FAMILY MEMBER"/>
    <property type="match status" value="1"/>
</dbReference>
<accession>A0A1I7ZG84</accession>
<dbReference type="PROSITE" id="PS50020">
    <property type="entry name" value="WW_DOMAIN_2"/>
    <property type="match status" value="2"/>
</dbReference>
<dbReference type="PROSITE" id="PS50057">
    <property type="entry name" value="FERM_3"/>
    <property type="match status" value="1"/>
</dbReference>
<evidence type="ECO:0000259" key="2">
    <source>
        <dbReference type="PROSITE" id="PS50057"/>
    </source>
</evidence>
<dbReference type="Gene3D" id="3.10.20.90">
    <property type="entry name" value="Phosphatidylinositol 3-kinase Catalytic Subunit, Chain A, domain 1"/>
    <property type="match status" value="1"/>
</dbReference>
<dbReference type="InterPro" id="IPR036020">
    <property type="entry name" value="WW_dom_sf"/>
</dbReference>
<dbReference type="PANTHER" id="PTHR46221:SF3">
    <property type="entry name" value="FERM AND PDZ DOMAIN-CONTAINING PROTEIN 4"/>
    <property type="match status" value="1"/>
</dbReference>
<protein>
    <submittedName>
        <fullName evidence="6">WW domain-containing protein</fullName>
    </submittedName>
</protein>
<dbReference type="InterPro" id="IPR000299">
    <property type="entry name" value="FERM_domain"/>
</dbReference>
<dbReference type="SMART" id="SM00456">
    <property type="entry name" value="WW"/>
    <property type="match status" value="2"/>
</dbReference>
<dbReference type="Proteomes" id="UP000095287">
    <property type="component" value="Unplaced"/>
</dbReference>
<dbReference type="InterPro" id="IPR036034">
    <property type="entry name" value="PDZ_sf"/>
</dbReference>
<dbReference type="InterPro" id="IPR000159">
    <property type="entry name" value="RA_dom"/>
</dbReference>
<dbReference type="SUPFAM" id="SSF54236">
    <property type="entry name" value="Ubiquitin-like"/>
    <property type="match status" value="1"/>
</dbReference>
<dbReference type="InterPro" id="IPR029071">
    <property type="entry name" value="Ubiquitin-like_domsf"/>
</dbReference>
<feature type="domain" description="PDZ" evidence="3">
    <location>
        <begin position="101"/>
        <end position="178"/>
    </location>
</feature>
<dbReference type="GO" id="GO:0007165">
    <property type="term" value="P:signal transduction"/>
    <property type="evidence" value="ECO:0007669"/>
    <property type="project" value="InterPro"/>
</dbReference>
<proteinExistence type="predicted"/>
<dbReference type="Pfam" id="PF00595">
    <property type="entry name" value="PDZ"/>
    <property type="match status" value="1"/>
</dbReference>
<dbReference type="AlphaFoldDB" id="A0A1I7ZG84"/>
<evidence type="ECO:0000313" key="5">
    <source>
        <dbReference type="Proteomes" id="UP000095287"/>
    </source>
</evidence>
<evidence type="ECO:0000259" key="3">
    <source>
        <dbReference type="PROSITE" id="PS50106"/>
    </source>
</evidence>
<dbReference type="PROSITE" id="PS50200">
    <property type="entry name" value="RA"/>
    <property type="match status" value="1"/>
</dbReference>
<organism evidence="5 6">
    <name type="scientific">Steinernema glaseri</name>
    <dbReference type="NCBI Taxonomy" id="37863"/>
    <lineage>
        <taxon>Eukaryota</taxon>
        <taxon>Metazoa</taxon>
        <taxon>Ecdysozoa</taxon>
        <taxon>Nematoda</taxon>
        <taxon>Chromadorea</taxon>
        <taxon>Rhabditida</taxon>
        <taxon>Tylenchina</taxon>
        <taxon>Panagrolaimomorpha</taxon>
        <taxon>Strongyloidoidea</taxon>
        <taxon>Steinernematidae</taxon>
        <taxon>Steinernema</taxon>
    </lineage>
</organism>
<feature type="domain" description="Ras-associating" evidence="4">
    <location>
        <begin position="216"/>
        <end position="282"/>
    </location>
</feature>
<feature type="domain" description="WW" evidence="1">
    <location>
        <begin position="12"/>
        <end position="45"/>
    </location>
</feature>
<evidence type="ECO:0000313" key="6">
    <source>
        <dbReference type="WBParaSite" id="L893_g26228.t1"/>
    </source>
</evidence>
<dbReference type="WBParaSite" id="L893_g26228.t1">
    <property type="protein sequence ID" value="L893_g26228.t1"/>
    <property type="gene ID" value="L893_g26228"/>
</dbReference>
<dbReference type="InterPro" id="IPR001202">
    <property type="entry name" value="WW_dom"/>
</dbReference>
<name>A0A1I7ZG84_9BILA</name>
<dbReference type="PROSITE" id="PS01159">
    <property type="entry name" value="WW_DOMAIN_1"/>
    <property type="match status" value="1"/>
</dbReference>
<reference evidence="6" key="1">
    <citation type="submission" date="2016-11" db="UniProtKB">
        <authorList>
            <consortium name="WormBaseParasite"/>
        </authorList>
    </citation>
    <scope>IDENTIFICATION</scope>
</reference>
<dbReference type="Gene3D" id="2.30.42.10">
    <property type="match status" value="1"/>
</dbReference>
<evidence type="ECO:0000259" key="1">
    <source>
        <dbReference type="PROSITE" id="PS50020"/>
    </source>
</evidence>
<dbReference type="Gene3D" id="2.20.70.10">
    <property type="match status" value="2"/>
</dbReference>
<evidence type="ECO:0000259" key="4">
    <source>
        <dbReference type="PROSITE" id="PS50200"/>
    </source>
</evidence>
<dbReference type="SUPFAM" id="SSF51045">
    <property type="entry name" value="WW domain"/>
    <property type="match status" value="2"/>
</dbReference>
<dbReference type="PROSITE" id="PS50106">
    <property type="entry name" value="PDZ"/>
    <property type="match status" value="1"/>
</dbReference>
<dbReference type="Pfam" id="PF21989">
    <property type="entry name" value="RA_2"/>
    <property type="match status" value="1"/>
</dbReference>
<sequence>MPEDDYHREGAAEVPSNCDLCVLSDQRIFYIHHTTKKSYWEPPRVSWGCPFEFPYGWEQAVDSIGTPYFINHITKTTTYDDPRQGVSGLVENGPTTPDVREVEISRDANIGFGFVAASEFPVTVQYVTVGGPSEGKLQVRDQLLKVNDVDALDLPKDQVVQLIRASSDTLRLTVAQVPSPPKSTRSKKRFRVRFTERVVVSSPESPSQMLPFIPNVMRVFLENGHTKSFKYDDTTTVQDVLQNLTEKLQFRCMENFALVLEHSYGSRSSRISLLKPEQLVHS</sequence>
<dbReference type="SMART" id="SM00228">
    <property type="entry name" value="PDZ"/>
    <property type="match status" value="1"/>
</dbReference>
<dbReference type="SUPFAM" id="SSF50156">
    <property type="entry name" value="PDZ domain-like"/>
    <property type="match status" value="1"/>
</dbReference>
<dbReference type="InterPro" id="IPR001478">
    <property type="entry name" value="PDZ"/>
</dbReference>
<dbReference type="CDD" id="cd00201">
    <property type="entry name" value="WW"/>
    <property type="match status" value="2"/>
</dbReference>
<keyword evidence="5" id="KW-1185">Reference proteome</keyword>
<feature type="domain" description="WW" evidence="1">
    <location>
        <begin position="51"/>
        <end position="84"/>
    </location>
</feature>
<dbReference type="Pfam" id="PF00397">
    <property type="entry name" value="WW"/>
    <property type="match status" value="1"/>
</dbReference>
<feature type="domain" description="FERM" evidence="2">
    <location>
        <begin position="215"/>
        <end position="282"/>
    </location>
</feature>